<feature type="domain" description="DUF2428" evidence="4">
    <location>
        <begin position="815"/>
        <end position="1066"/>
    </location>
</feature>
<dbReference type="EMBL" id="KB308994">
    <property type="protein sequence ID" value="ELT95832.1"/>
    <property type="molecule type" value="Genomic_DNA"/>
</dbReference>
<dbReference type="InterPro" id="IPR051954">
    <property type="entry name" value="tRNA_methyltransferase_THADA"/>
</dbReference>
<evidence type="ECO:0000259" key="4">
    <source>
        <dbReference type="Pfam" id="PF10350"/>
    </source>
</evidence>
<dbReference type="OrthoDB" id="73997at2759"/>
<dbReference type="FunCoup" id="R7TQL0">
    <property type="interactions" value="34"/>
</dbReference>
<dbReference type="InterPro" id="IPR016024">
    <property type="entry name" value="ARM-type_fold"/>
</dbReference>
<dbReference type="PANTHER" id="PTHR14387">
    <property type="entry name" value="THADA/DEATH RECEPTOR INTERACTING PROTEIN"/>
    <property type="match status" value="1"/>
</dbReference>
<dbReference type="Pfam" id="PF25151">
    <property type="entry name" value="TPR_Trm732_C"/>
    <property type="match status" value="1"/>
</dbReference>
<reference evidence="7" key="1">
    <citation type="journal article" date="2013" name="Nature">
        <title>Insights into bilaterian evolution from three spiralian genomes.</title>
        <authorList>
            <person name="Simakov O."/>
            <person name="Marletaz F."/>
            <person name="Cho S.J."/>
            <person name="Edsinger-Gonzales E."/>
            <person name="Havlak P."/>
            <person name="Hellsten U."/>
            <person name="Kuo D.H."/>
            <person name="Larsson T."/>
            <person name="Lv J."/>
            <person name="Arendt D."/>
            <person name="Savage R."/>
            <person name="Osoegawa K."/>
            <person name="de Jong P."/>
            <person name="Grimwood J."/>
            <person name="Chapman J.A."/>
            <person name="Shapiro H."/>
            <person name="Aerts A."/>
            <person name="Otillar R.P."/>
            <person name="Terry A.Y."/>
            <person name="Boore J.L."/>
            <person name="Grigoriev I.V."/>
            <person name="Lindberg D.R."/>
            <person name="Seaver E.C."/>
            <person name="Weisblat D.A."/>
            <person name="Putnam N.H."/>
            <person name="Rokhsar D.S."/>
        </authorList>
    </citation>
    <scope>NUCLEOTIDE SEQUENCE</scope>
    <source>
        <strain evidence="7">I ESC-2004</strain>
    </source>
</reference>
<name>R7TQL0_CAPTE</name>
<feature type="domain" description="tRNA (32-2'-O)-methyltransferase regulator THADA-like TPR repeats region" evidence="5">
    <location>
        <begin position="430"/>
        <end position="652"/>
    </location>
</feature>
<dbReference type="STRING" id="283909.R7TQL0"/>
<evidence type="ECO:0000313" key="7">
    <source>
        <dbReference type="EMBL" id="ELT95832.1"/>
    </source>
</evidence>
<gene>
    <name evidence="7" type="ORF">CAPTEDRAFT_225364</name>
</gene>
<evidence type="ECO:0000256" key="2">
    <source>
        <dbReference type="ARBA" id="ARBA00022694"/>
    </source>
</evidence>
<evidence type="ECO:0000256" key="3">
    <source>
        <dbReference type="ARBA" id="ARBA00035698"/>
    </source>
</evidence>
<dbReference type="GO" id="GO:0005829">
    <property type="term" value="C:cytosol"/>
    <property type="evidence" value="ECO:0007669"/>
    <property type="project" value="TreeGrafter"/>
</dbReference>
<evidence type="ECO:0000259" key="6">
    <source>
        <dbReference type="Pfam" id="PF25151"/>
    </source>
</evidence>
<comment type="similarity">
    <text evidence="1">Belongs to the THADA family.</text>
</comment>
<dbReference type="GO" id="GO:0030488">
    <property type="term" value="P:tRNA methylation"/>
    <property type="evidence" value="ECO:0007669"/>
    <property type="project" value="TreeGrafter"/>
</dbReference>
<dbReference type="Pfam" id="PF10350">
    <property type="entry name" value="DUF2428"/>
    <property type="match status" value="1"/>
</dbReference>
<organism evidence="7">
    <name type="scientific">Capitella teleta</name>
    <name type="common">Polychaete worm</name>
    <dbReference type="NCBI Taxonomy" id="283909"/>
    <lineage>
        <taxon>Eukaryota</taxon>
        <taxon>Metazoa</taxon>
        <taxon>Spiralia</taxon>
        <taxon>Lophotrochozoa</taxon>
        <taxon>Annelida</taxon>
        <taxon>Polychaeta</taxon>
        <taxon>Sedentaria</taxon>
        <taxon>Scolecida</taxon>
        <taxon>Capitellidae</taxon>
        <taxon>Capitella</taxon>
    </lineage>
</organism>
<dbReference type="PANTHER" id="PTHR14387:SF7">
    <property type="entry name" value="THYROID ADENOMA-ASSOCIATED PROTEIN"/>
    <property type="match status" value="1"/>
</dbReference>
<evidence type="ECO:0000256" key="1">
    <source>
        <dbReference type="ARBA" id="ARBA00010409"/>
    </source>
</evidence>
<keyword evidence="2" id="KW-0819">tRNA processing</keyword>
<accession>R7TQL0</accession>
<dbReference type="SUPFAM" id="SSF48371">
    <property type="entry name" value="ARM repeat"/>
    <property type="match status" value="1"/>
</dbReference>
<protein>
    <recommendedName>
        <fullName evidence="3">tRNA (32-2'-O)-methyltransferase regulator THADA</fullName>
    </recommendedName>
</protein>
<evidence type="ECO:0000259" key="5">
    <source>
        <dbReference type="Pfam" id="PF25150"/>
    </source>
</evidence>
<dbReference type="Pfam" id="PF25150">
    <property type="entry name" value="TPR_Trm732"/>
    <property type="match status" value="1"/>
</dbReference>
<dbReference type="InterPro" id="IPR019442">
    <property type="entry name" value="THADA/TRM732_DUF2428"/>
</dbReference>
<sequence length="1704" mass="190672">MVVKKKKPVMKEPARIQDTFESLVSGPYQRHQLVKDFLHASTLPIQLALLKKIVSKLSDGNLPVVDIADFTLVLAALYYSAVPKHQIIKAIASASKNIAPESKERLRKYLSELLSKQIENLSPTTVNNVASLMDNFKIGEESAIENCTKNSYLLDCQAACAMALTLIVKIIHKERTPAVLHSHIFSSDSTTSCTIEEDLQSLSSISPVSTICLLNGMLAMLSPTDLSYAYDDQRSLLVDAIAVCLIKIVNNRLPETNARVMCSKTLVLLANKACHVAETVDCPEWLLASLHGDALIPQQWISYSWSHWEDPLDVIVSLRHQARSLFDATISCHLTASSQDPKLSPFLLDTTRSILALDWNSKGKYGPLCCLVEHIGATQVLNICPDITHHLFRVIQEQQLACYVSELYDKLLSNHCRELSPEDPKAKEAWLKQWVEPMLHKLCTGCPASVARINEYIVPKFLKKNADSLPFIIAKLSPRMDTDESVQCNLGALVTFLKQAKSLGILQSIKKDSIDLWNGVVSMETIHLALCHSEDQIRLDALGLLCENLKTTELISPTDLSLLLQSLPHNLRCQAPAFRQHLCALLKRFFIRFRESYISLKRSEKTTDAERYDAFHCGLCDMLFGFLHPGSCFPSRTAALSILALMASLLTDLEKLATPERLQTLVHSIGDSFEQNKIECYSVLLSLPTLNFKSERIQDLVDLSFKLSKSTRPQDCNTAAYLMKFLSHLPQSAKVIDIRAQKLLNVANFDYANRSLRILALLKCLSEDLRQVLQIRNFLVVAAQSPFYCVLHCIRYLLEDISLNDLPELDQWTSLLSDIITMSFDVAAKVAPVVNNSSPEGFIPTDQNAPDDPVDDAEMLSKVNAMPEYLIVCCWRSIKEVSLLLGFLCQAAPISREGHAGVITEKQIRSIGDYFIAQLLESRHRGAFELAYAGFVKMADMLWRCPIETLRALPEQWLHGILTDIKASDCNSKLCATRRSAGVPFYVQALVSTETANTRRQNFLWIIKELLILAKPADGCLVDSQVHAMNILRSLFRDTRLSEDVSPFIADGLQAAILGYGAQDWALRNSSSLLFSALMVRIFGVNRSRDETAKKNFLTDSILHLHPGLYPVLMVLGRLVPSVMEGPSSSVNLTAFIPHVIKCTSSPVYKTRMMAARAICPLVAKDDITRVLTMLFDIIPSDGIFMHNQLHGILLQVDQILSELEDLPLGMQALICDCVSQRLVQHRRILSKENLCLPTQAVYLQVLTKTLRHSTETQVSSISEALRMTEIITYLSGIITHIEENITHFPGRYDFMEAAADCLVALMDLNSLPEPETLLELLQTDSYEVKLRILRYLSLKLSSSTRDAIQDFLLKSDDCFQILVSIAWNSAENSLCVAEVLDVLNLLPRCQRFPWQPDDAAFKVALKLQTLQKSCRNEVSLAALRLSAQLMPALLTAVQPHEQQIILVDWTQSLSDSISSQQSFPLRFVIAQGLLANANSLLTNKNLPGELQFAVWRCIFRLLQDEDAQVRDVTAHVVASLPVAWLPREPWTACAQITVQPTVAIESCIVAMVTACRPTMSLTLVDTLCGWILTDLEPDWVNRDQEVRLFDKGELNTYRDELNFASSLIFHLDSLLESLPAGPDLSAVISLQIDHCREIFDDLLPELKKFDLGATFLRDGDFNNLMIKLKRVQKLANVLQRYDVTLKSNVDCLNAALCAFHVVV</sequence>
<proteinExistence type="inferred from homology"/>
<dbReference type="InParanoid" id="R7TQL0"/>
<dbReference type="InterPro" id="IPR056842">
    <property type="entry name" value="THADA-like_TPR_C"/>
</dbReference>
<feature type="domain" description="tRNA (32-2'-O)-methyltransferase regulator THADA-like C-terminal TPR repeats region" evidence="6">
    <location>
        <begin position="1104"/>
        <end position="1199"/>
    </location>
</feature>
<dbReference type="InterPro" id="IPR056843">
    <property type="entry name" value="THADA-like_TPR"/>
</dbReference>